<evidence type="ECO:0000256" key="1">
    <source>
        <dbReference type="ARBA" id="ARBA00021175"/>
    </source>
</evidence>
<evidence type="ECO:0000259" key="6">
    <source>
        <dbReference type="PROSITE" id="PS51393"/>
    </source>
</evidence>
<keyword evidence="2" id="KW-0479">Metal-binding</keyword>
<dbReference type="Gene3D" id="3.10.450.60">
    <property type="match status" value="1"/>
</dbReference>
<feature type="signal peptide" evidence="5">
    <location>
        <begin position="1"/>
        <end position="17"/>
    </location>
</feature>
<dbReference type="GO" id="GO:0050584">
    <property type="term" value="F:linoleate 11-lipoxygenase activity"/>
    <property type="evidence" value="ECO:0007669"/>
    <property type="project" value="UniProtKB-ARBA"/>
</dbReference>
<keyword evidence="8" id="KW-1185">Reference proteome</keyword>
<evidence type="ECO:0000256" key="2">
    <source>
        <dbReference type="ARBA" id="ARBA00022723"/>
    </source>
</evidence>
<dbReference type="SUPFAM" id="SSF48484">
    <property type="entry name" value="Lipoxigenase"/>
    <property type="match status" value="1"/>
</dbReference>
<name>A0A364NEF8_STELY</name>
<evidence type="ECO:0000256" key="5">
    <source>
        <dbReference type="SAM" id="SignalP"/>
    </source>
</evidence>
<accession>A0A364NEF8</accession>
<keyword evidence="4" id="KW-0560">Oxidoreductase</keyword>
<comment type="caution">
    <text evidence="7">The sequence shown here is derived from an EMBL/GenBank/DDBJ whole genome shotgun (WGS) entry which is preliminary data.</text>
</comment>
<dbReference type="Gene3D" id="1.20.245.10">
    <property type="entry name" value="Lipoxygenase-1, Domain 5"/>
    <property type="match status" value="1"/>
</dbReference>
<dbReference type="EMBL" id="QGDH01000011">
    <property type="protein sequence ID" value="RAR15481.1"/>
    <property type="molecule type" value="Genomic_DNA"/>
</dbReference>
<proteinExistence type="predicted"/>
<dbReference type="InterPro" id="IPR036226">
    <property type="entry name" value="LipOase_C_sf"/>
</dbReference>
<evidence type="ECO:0000313" key="8">
    <source>
        <dbReference type="Proteomes" id="UP000249619"/>
    </source>
</evidence>
<dbReference type="InterPro" id="IPR000907">
    <property type="entry name" value="LipOase"/>
</dbReference>
<organism evidence="7 8">
    <name type="scientific">Stemphylium lycopersici</name>
    <name type="common">Tomato gray leaf spot disease fungus</name>
    <name type="synonym">Thyrospora lycopersici</name>
    <dbReference type="NCBI Taxonomy" id="183478"/>
    <lineage>
        <taxon>Eukaryota</taxon>
        <taxon>Fungi</taxon>
        <taxon>Dikarya</taxon>
        <taxon>Ascomycota</taxon>
        <taxon>Pezizomycotina</taxon>
        <taxon>Dothideomycetes</taxon>
        <taxon>Pleosporomycetidae</taxon>
        <taxon>Pleosporales</taxon>
        <taxon>Pleosporineae</taxon>
        <taxon>Pleosporaceae</taxon>
        <taxon>Stemphylium</taxon>
    </lineage>
</organism>
<sequence length="588" mass="65296">MRTQICFVLWASTSVHGASVRYLHRDSSVFTLPNASGNSERALALAEKRAGWEYGPSIAGNTAFYPAGSIGGPVAKDVADRFSNFQDKVHANVVNDSRLAAASIAEAGGLKSLEDYATLYKGQWKHSAPRGPYSGILTNYTDDLLFSMTQLSENPYRVSRISKNAQLPFAVSNAKAIASQGLSSLQHAGRLFFVDFLDQAHLHQTAGKHGAACQAYFYLHPTSNDFLPLAIKPNANGSSLVYTPQDLPNDWLLAKMMFNLNSFWHAQWYHLGATHVVGEIVYLSAIRTLSEEHPIMAVLHRLLKDAWAMRIVATQRLLYAGGPIDRLFPWNSSEAVNYTDTLYQSGEASAFRSNYFKLNLQRRGLIDSAFGPKIKTFPFYRDASVIHAEIRRFMTVFVKSYYPNANDIADDAELQAWVREAGPARVVDFPPSIEGKNDLIDVLTHIAHLVSTVHGTLNTNALADSTGSLPFHPFAFYSPLPTTKGVQDMMDYLPQEEASVGQIALAADFNRPSFVNSDQTIVHMFDNTTMLDRMPKQVQKAEADFRSAMIRYSAAVESRTFDRNGLCEGMAYCWSTLDPNRAAYWLAI</sequence>
<keyword evidence="3" id="KW-0223">Dioxygenase</keyword>
<dbReference type="InterPro" id="IPR013819">
    <property type="entry name" value="LipOase_C"/>
</dbReference>
<dbReference type="Pfam" id="PF00305">
    <property type="entry name" value="Lipoxygenase"/>
    <property type="match status" value="1"/>
</dbReference>
<dbReference type="AlphaFoldDB" id="A0A364NEF8"/>
<evidence type="ECO:0000313" key="7">
    <source>
        <dbReference type="EMBL" id="RAR15481.1"/>
    </source>
</evidence>
<evidence type="ECO:0000256" key="3">
    <source>
        <dbReference type="ARBA" id="ARBA00022964"/>
    </source>
</evidence>
<dbReference type="PROSITE" id="PS51393">
    <property type="entry name" value="LIPOXYGENASE_3"/>
    <property type="match status" value="1"/>
</dbReference>
<keyword evidence="5" id="KW-0732">Signal</keyword>
<protein>
    <recommendedName>
        <fullName evidence="1">Manganese lipoxygenase</fullName>
    </recommendedName>
</protein>
<dbReference type="GO" id="GO:0046872">
    <property type="term" value="F:metal ion binding"/>
    <property type="evidence" value="ECO:0007669"/>
    <property type="project" value="UniProtKB-KW"/>
</dbReference>
<dbReference type="GO" id="GO:0034440">
    <property type="term" value="P:lipid oxidation"/>
    <property type="evidence" value="ECO:0007669"/>
    <property type="project" value="InterPro"/>
</dbReference>
<feature type="chain" id="PRO_5016619253" description="Manganese lipoxygenase" evidence="5">
    <location>
        <begin position="18"/>
        <end position="588"/>
    </location>
</feature>
<dbReference type="Proteomes" id="UP000249619">
    <property type="component" value="Unassembled WGS sequence"/>
</dbReference>
<evidence type="ECO:0000256" key="4">
    <source>
        <dbReference type="ARBA" id="ARBA00023002"/>
    </source>
</evidence>
<dbReference type="GO" id="GO:0043651">
    <property type="term" value="P:linoleic acid metabolic process"/>
    <property type="evidence" value="ECO:0007669"/>
    <property type="project" value="UniProtKB-ARBA"/>
</dbReference>
<reference evidence="8" key="1">
    <citation type="submission" date="2018-05" db="EMBL/GenBank/DDBJ databases">
        <title>Draft genome sequence of Stemphylium lycopersici strain CIDEFI 213.</title>
        <authorList>
            <person name="Medina R."/>
            <person name="Franco M.E.E."/>
            <person name="Lucentini C.G."/>
            <person name="Saparrat M.C.N."/>
            <person name="Balatti P.A."/>
        </authorList>
    </citation>
    <scope>NUCLEOTIDE SEQUENCE [LARGE SCALE GENOMIC DNA]</scope>
    <source>
        <strain evidence="8">CIDEFI 213</strain>
    </source>
</reference>
<gene>
    <name evidence="7" type="ORF">DDE83_001122</name>
</gene>
<dbReference type="STRING" id="183478.A0A364NEF8"/>
<dbReference type="PANTHER" id="PTHR11771">
    <property type="entry name" value="LIPOXYGENASE"/>
    <property type="match status" value="1"/>
</dbReference>
<feature type="domain" description="Lipoxygenase" evidence="6">
    <location>
        <begin position="207"/>
        <end position="588"/>
    </location>
</feature>